<dbReference type="Proteomes" id="UP000825935">
    <property type="component" value="Chromosome 13"/>
</dbReference>
<feature type="compositionally biased region" description="Low complexity" evidence="6">
    <location>
        <begin position="651"/>
        <end position="678"/>
    </location>
</feature>
<reference evidence="8" key="1">
    <citation type="submission" date="2021-08" db="EMBL/GenBank/DDBJ databases">
        <title>WGS assembly of Ceratopteris richardii.</title>
        <authorList>
            <person name="Marchant D.B."/>
            <person name="Chen G."/>
            <person name="Jenkins J."/>
            <person name="Shu S."/>
            <person name="Leebens-Mack J."/>
            <person name="Grimwood J."/>
            <person name="Schmutz J."/>
            <person name="Soltis P."/>
            <person name="Soltis D."/>
            <person name="Chen Z.-H."/>
        </authorList>
    </citation>
    <scope>NUCLEOTIDE SEQUENCE</scope>
    <source>
        <strain evidence="8">Whitten #5841</strain>
        <tissue evidence="8">Leaf</tissue>
    </source>
</reference>
<evidence type="ECO:0000256" key="4">
    <source>
        <dbReference type="ARBA" id="ARBA00023163"/>
    </source>
</evidence>
<dbReference type="OrthoDB" id="1911901at2759"/>
<dbReference type="PANTHER" id="PTHR31072:SF170">
    <property type="entry name" value="TRANSCRIPTION FACTOR TCP15-RELATED"/>
    <property type="match status" value="1"/>
</dbReference>
<feature type="region of interest" description="Disordered" evidence="6">
    <location>
        <begin position="495"/>
        <end position="542"/>
    </location>
</feature>
<dbReference type="PANTHER" id="PTHR31072">
    <property type="entry name" value="TRANSCRIPTION FACTOR TCP4-RELATED"/>
    <property type="match status" value="1"/>
</dbReference>
<feature type="region of interest" description="Disordered" evidence="6">
    <location>
        <begin position="629"/>
        <end position="686"/>
    </location>
</feature>
<keyword evidence="5" id="KW-0539">Nucleus</keyword>
<feature type="compositionally biased region" description="Basic and acidic residues" evidence="6">
    <location>
        <begin position="495"/>
        <end position="504"/>
    </location>
</feature>
<evidence type="ECO:0000256" key="6">
    <source>
        <dbReference type="SAM" id="MobiDB-lite"/>
    </source>
</evidence>
<feature type="region of interest" description="Disordered" evidence="6">
    <location>
        <begin position="101"/>
        <end position="131"/>
    </location>
</feature>
<feature type="domain" description="TCP" evidence="7">
    <location>
        <begin position="290"/>
        <end position="344"/>
    </location>
</feature>
<keyword evidence="4" id="KW-0804">Transcription</keyword>
<evidence type="ECO:0000256" key="5">
    <source>
        <dbReference type="ARBA" id="ARBA00023242"/>
    </source>
</evidence>
<evidence type="ECO:0000259" key="7">
    <source>
        <dbReference type="PROSITE" id="PS51369"/>
    </source>
</evidence>
<feature type="compositionally biased region" description="Polar residues" evidence="6">
    <location>
        <begin position="174"/>
        <end position="226"/>
    </location>
</feature>
<comment type="caution">
    <text evidence="8">The sequence shown here is derived from an EMBL/GenBank/DDBJ whole genome shotgun (WGS) entry which is preliminary data.</text>
</comment>
<keyword evidence="9" id="KW-1185">Reference proteome</keyword>
<feature type="region of interest" description="Disordered" evidence="6">
    <location>
        <begin position="163"/>
        <end position="226"/>
    </location>
</feature>
<evidence type="ECO:0000313" key="9">
    <source>
        <dbReference type="Proteomes" id="UP000825935"/>
    </source>
</evidence>
<dbReference type="GO" id="GO:0005634">
    <property type="term" value="C:nucleus"/>
    <property type="evidence" value="ECO:0007669"/>
    <property type="project" value="UniProtKB-SubCell"/>
</dbReference>
<evidence type="ECO:0000256" key="3">
    <source>
        <dbReference type="ARBA" id="ARBA00023125"/>
    </source>
</evidence>
<dbReference type="InterPro" id="IPR005333">
    <property type="entry name" value="Transcription_factor_TCP"/>
</dbReference>
<sequence length="723" mass="80201">MPLVSPHHNHRRVHFHQVPMAASLDHPRFPEGTCNISSVASSSSSMVDLMVAAPMDEEPASVVLGLDCRQAEESSLFKCEGQNKGGRAAETEAPVVRTEHRIQQEASEGRGEAVLRSERRAVGEQENSQRDVELERAVNLHVREYSAPGKERNQRVALEGKLRGEQSDVEGHNNRQISTDSFQDLHTSSQPSVERDASQQSGLEMQQSKIMDVEVQTSRQRQTSELEAQATIQTGTELVKFHQGALDAQKNGPDANQAVGMEGQANPLLTLTERTQVQGSASKKPLRISSKDRHTKVDGRGRRIRLPAMCAARVFQLTRELGHKSDGETIEWLLRHAEPSIIAATGTGTMPASMVLSSGSMPCKQHFVHHKKVTTPPFSATPHVFLAKKEIEDDGVVTQGPFSHEVMLDVKPNVQAGNRSNNGGSSGFSGLHWLTERGPPPETRIQGGTASDECAQRASITDAHVQSSISPSDMHIQSRKRKKVRATTFLPTHMVKQETNHCDDEINDAGLHEDEDDHDDDDDDDDDVANGSSPVFPTAKRSAMYPQNTAFGTTEALGSGVGTGMTTSGVLWPSSNPMWNMPFAYPVGMAPILIPRGNFSANLGVDRTYHSIPVSGNFPYSFLSMHQKDQNCHGSSPRAVSMEKSSQYAGLQQFHQQQQQHHYQHQQQQQQEHQQQQLQHHHHHYHQEHMLLNLDGFHLRYHHHQRNEHQCGDETDEETLTTS</sequence>
<protein>
    <recommendedName>
        <fullName evidence="7">TCP domain-containing protein</fullName>
    </recommendedName>
</protein>
<evidence type="ECO:0000313" key="8">
    <source>
        <dbReference type="EMBL" id="KAH7420994.1"/>
    </source>
</evidence>
<keyword evidence="3" id="KW-0238">DNA-binding</keyword>
<dbReference type="PROSITE" id="PS51369">
    <property type="entry name" value="TCP"/>
    <property type="match status" value="1"/>
</dbReference>
<organism evidence="8 9">
    <name type="scientific">Ceratopteris richardii</name>
    <name type="common">Triangle waterfern</name>
    <dbReference type="NCBI Taxonomy" id="49495"/>
    <lineage>
        <taxon>Eukaryota</taxon>
        <taxon>Viridiplantae</taxon>
        <taxon>Streptophyta</taxon>
        <taxon>Embryophyta</taxon>
        <taxon>Tracheophyta</taxon>
        <taxon>Polypodiopsida</taxon>
        <taxon>Polypodiidae</taxon>
        <taxon>Polypodiales</taxon>
        <taxon>Pteridineae</taxon>
        <taxon>Pteridaceae</taxon>
        <taxon>Parkerioideae</taxon>
        <taxon>Ceratopteris</taxon>
    </lineage>
</organism>
<dbReference type="AlphaFoldDB" id="A0A8T2TI39"/>
<accession>A0A8T2TI39</accession>
<dbReference type="EMBL" id="CM035418">
    <property type="protein sequence ID" value="KAH7420994.1"/>
    <property type="molecule type" value="Genomic_DNA"/>
</dbReference>
<keyword evidence="2" id="KW-0805">Transcription regulation</keyword>
<dbReference type="GO" id="GO:0043565">
    <property type="term" value="F:sequence-specific DNA binding"/>
    <property type="evidence" value="ECO:0007669"/>
    <property type="project" value="TreeGrafter"/>
</dbReference>
<proteinExistence type="predicted"/>
<feature type="compositionally biased region" description="Acidic residues" evidence="6">
    <location>
        <begin position="513"/>
        <end position="528"/>
    </location>
</feature>
<gene>
    <name evidence="8" type="ORF">KP509_13G035400</name>
</gene>
<comment type="subcellular location">
    <subcellularLocation>
        <location evidence="1">Nucleus</location>
    </subcellularLocation>
</comment>
<dbReference type="Pfam" id="PF03634">
    <property type="entry name" value="TCP"/>
    <property type="match status" value="1"/>
</dbReference>
<evidence type="ECO:0000256" key="2">
    <source>
        <dbReference type="ARBA" id="ARBA00023015"/>
    </source>
</evidence>
<feature type="region of interest" description="Disordered" evidence="6">
    <location>
        <begin position="461"/>
        <end position="481"/>
    </location>
</feature>
<name>A0A8T2TI39_CERRI</name>
<feature type="region of interest" description="Disordered" evidence="6">
    <location>
        <begin position="277"/>
        <end position="297"/>
    </location>
</feature>
<dbReference type="GO" id="GO:0003700">
    <property type="term" value="F:DNA-binding transcription factor activity"/>
    <property type="evidence" value="ECO:0007669"/>
    <property type="project" value="InterPro"/>
</dbReference>
<feature type="compositionally biased region" description="Basic and acidic residues" evidence="6">
    <location>
        <begin position="163"/>
        <end position="173"/>
    </location>
</feature>
<dbReference type="InterPro" id="IPR017887">
    <property type="entry name" value="TF_TCP_subgr"/>
</dbReference>
<evidence type="ECO:0000256" key="1">
    <source>
        <dbReference type="ARBA" id="ARBA00004123"/>
    </source>
</evidence>